<keyword evidence="2" id="KW-1185">Reference proteome</keyword>
<proteinExistence type="predicted"/>
<accession>A0A8K0VUR0</accession>
<evidence type="ECO:0000313" key="1">
    <source>
        <dbReference type="EMBL" id="KAH7078245.1"/>
    </source>
</evidence>
<dbReference type="EMBL" id="JAGMVJ010000017">
    <property type="protein sequence ID" value="KAH7078245.1"/>
    <property type="molecule type" value="Genomic_DNA"/>
</dbReference>
<comment type="caution">
    <text evidence="1">The sequence shown here is derived from an EMBL/GenBank/DDBJ whole genome shotgun (WGS) entry which is preliminary data.</text>
</comment>
<evidence type="ECO:0000313" key="2">
    <source>
        <dbReference type="Proteomes" id="UP000813461"/>
    </source>
</evidence>
<dbReference type="OrthoDB" id="3741380at2759"/>
<protein>
    <submittedName>
        <fullName evidence="1">Uncharacterized protein</fullName>
    </submittedName>
</protein>
<organism evidence="1 2">
    <name type="scientific">Paraphoma chrysanthemicola</name>
    <dbReference type="NCBI Taxonomy" id="798071"/>
    <lineage>
        <taxon>Eukaryota</taxon>
        <taxon>Fungi</taxon>
        <taxon>Dikarya</taxon>
        <taxon>Ascomycota</taxon>
        <taxon>Pezizomycotina</taxon>
        <taxon>Dothideomycetes</taxon>
        <taxon>Pleosporomycetidae</taxon>
        <taxon>Pleosporales</taxon>
        <taxon>Pleosporineae</taxon>
        <taxon>Phaeosphaeriaceae</taxon>
        <taxon>Paraphoma</taxon>
    </lineage>
</organism>
<sequence length="314" mass="35157">MSPSPTTRHLFTHLPPELRNEIFAYLSTATCTPSTSNLPDKLTPFADAHTTIRIHPVHYGSDALLALQGYGLIEAREYASWVRENAVELQIGIVFKGRIGAFVLEDWAKRVGKYLAKFGKMYPWLAKVRKFDVRIKWDPSDAVLKSRKGRRVAGDVVRGIVETITGMGVKSEGLGEKRAKKDVSVKLCLARHVVLETVRLGVRLGFGDLFTGAQNGTGRQKWEVWIEDEKRNKEQEKVGWGFVTLGDEKQEDVGEMLRVEKGRVEWVDDDMGRCVLQNDSMDGGRIEVVQQKIEEKDGAGIGWVVAALIGECFT</sequence>
<gene>
    <name evidence="1" type="ORF">FB567DRAFT_130864</name>
</gene>
<reference evidence="1" key="1">
    <citation type="journal article" date="2021" name="Nat. Commun.">
        <title>Genetic determinants of endophytism in the Arabidopsis root mycobiome.</title>
        <authorList>
            <person name="Mesny F."/>
            <person name="Miyauchi S."/>
            <person name="Thiergart T."/>
            <person name="Pickel B."/>
            <person name="Atanasova L."/>
            <person name="Karlsson M."/>
            <person name="Huettel B."/>
            <person name="Barry K.W."/>
            <person name="Haridas S."/>
            <person name="Chen C."/>
            <person name="Bauer D."/>
            <person name="Andreopoulos W."/>
            <person name="Pangilinan J."/>
            <person name="LaButti K."/>
            <person name="Riley R."/>
            <person name="Lipzen A."/>
            <person name="Clum A."/>
            <person name="Drula E."/>
            <person name="Henrissat B."/>
            <person name="Kohler A."/>
            <person name="Grigoriev I.V."/>
            <person name="Martin F.M."/>
            <person name="Hacquard S."/>
        </authorList>
    </citation>
    <scope>NUCLEOTIDE SEQUENCE</scope>
    <source>
        <strain evidence="1">MPI-SDFR-AT-0120</strain>
    </source>
</reference>
<dbReference type="AlphaFoldDB" id="A0A8K0VUR0"/>
<dbReference type="Proteomes" id="UP000813461">
    <property type="component" value="Unassembled WGS sequence"/>
</dbReference>
<name>A0A8K0VUR0_9PLEO</name>